<accession>A0A1H2MLZ4</accession>
<name>A0A1H2MLZ4_9ACTN</name>
<sequence length="245" mass="26954">MAELNTEWALEKLRGFLRVLELRYVPDGPNTFGFAHYALANPKEEVQAAAQVAEQILDRIVLDWRTADWIAPAKQAWWRHREATHRAIAQLEAQEELEANLGSVGPKLSAASLHPWVWGSIAGLWGSGHFGEAVGAAARAINAQAQSKLGRRDASEWALLSDAFSPNRPIEGHPRLRLSEDDGGDTFRNQHAGAGDLARGLYRAVRNPLSHEETEIAENVALEYVAAFSVLARWVDAAEVLPADN</sequence>
<dbReference type="RefSeq" id="WP_091074518.1">
    <property type="nucleotide sequence ID" value="NZ_LT629799.1"/>
</dbReference>
<dbReference type="EMBL" id="LT629799">
    <property type="protein sequence ID" value="SDU93951.1"/>
    <property type="molecule type" value="Genomic_DNA"/>
</dbReference>
<keyword evidence="3" id="KW-1185">Reference proteome</keyword>
<protein>
    <recommendedName>
        <fullName evidence="1">Conserved hypothetical protein CHP02391 domain-containing protein</fullName>
    </recommendedName>
</protein>
<reference evidence="3" key="1">
    <citation type="submission" date="2016-10" db="EMBL/GenBank/DDBJ databases">
        <authorList>
            <person name="Varghese N."/>
            <person name="Submissions S."/>
        </authorList>
    </citation>
    <scope>NUCLEOTIDE SEQUENCE [LARGE SCALE GENOMIC DNA]</scope>
    <source>
        <strain evidence="3">DSM 21743</strain>
    </source>
</reference>
<evidence type="ECO:0000313" key="2">
    <source>
        <dbReference type="EMBL" id="SDU93951.1"/>
    </source>
</evidence>
<dbReference type="OrthoDB" id="3189478at2"/>
<dbReference type="AlphaFoldDB" id="A0A1H2MLZ4"/>
<dbReference type="Proteomes" id="UP000198825">
    <property type="component" value="Chromosome I"/>
</dbReference>
<evidence type="ECO:0000313" key="3">
    <source>
        <dbReference type="Proteomes" id="UP000198825"/>
    </source>
</evidence>
<dbReference type="InterPro" id="IPR012654">
    <property type="entry name" value="CHP02391"/>
</dbReference>
<organism evidence="2 3">
    <name type="scientific">Microlunatus sagamiharensis</name>
    <dbReference type="NCBI Taxonomy" id="546874"/>
    <lineage>
        <taxon>Bacteria</taxon>
        <taxon>Bacillati</taxon>
        <taxon>Actinomycetota</taxon>
        <taxon>Actinomycetes</taxon>
        <taxon>Propionibacteriales</taxon>
        <taxon>Propionibacteriaceae</taxon>
        <taxon>Microlunatus</taxon>
    </lineage>
</organism>
<feature type="domain" description="Conserved hypothetical protein CHP02391" evidence="1">
    <location>
        <begin position="112"/>
        <end position="235"/>
    </location>
</feature>
<gene>
    <name evidence="2" type="ORF">SAMN04488544_2285</name>
</gene>
<dbReference type="Pfam" id="PF09509">
    <property type="entry name" value="Hypoth_Ymh"/>
    <property type="match status" value="1"/>
</dbReference>
<evidence type="ECO:0000259" key="1">
    <source>
        <dbReference type="Pfam" id="PF09509"/>
    </source>
</evidence>
<proteinExistence type="predicted"/>